<reference evidence="1 2" key="1">
    <citation type="submission" date="2024-01" db="EMBL/GenBank/DDBJ databases">
        <title>The diversity of rhizobia nodulating Mimosa spp. in eleven states of Brazil covering several biomes is determined by host plant, location, and edaphic factors.</title>
        <authorList>
            <person name="Rouws L."/>
            <person name="Barauna A."/>
            <person name="Beukes C."/>
            <person name="De Faria S.M."/>
            <person name="Gross E."/>
            <person name="Dos Reis Junior F.B."/>
            <person name="Simon M."/>
            <person name="Maluk M."/>
            <person name="Odee D.W."/>
            <person name="Kenicer G."/>
            <person name="Young J.P.W."/>
            <person name="Reis V.M."/>
            <person name="Zilli J."/>
            <person name="James E.K."/>
        </authorList>
    </citation>
    <scope>NUCLEOTIDE SEQUENCE [LARGE SCALE GENOMIC DNA]</scope>
    <source>
        <strain evidence="1 2">JPY77</strain>
    </source>
</reference>
<dbReference type="EMBL" id="JAZHGC010000006">
    <property type="protein sequence ID" value="MEM5285768.1"/>
    <property type="molecule type" value="Genomic_DNA"/>
</dbReference>
<evidence type="ECO:0000313" key="2">
    <source>
        <dbReference type="Proteomes" id="UP001494588"/>
    </source>
</evidence>
<organism evidence="1 2">
    <name type="scientific">Paraburkholderia sabiae</name>
    <dbReference type="NCBI Taxonomy" id="273251"/>
    <lineage>
        <taxon>Bacteria</taxon>
        <taxon>Pseudomonadati</taxon>
        <taxon>Pseudomonadota</taxon>
        <taxon>Betaproteobacteria</taxon>
        <taxon>Burkholderiales</taxon>
        <taxon>Burkholderiaceae</taxon>
        <taxon>Paraburkholderia</taxon>
    </lineage>
</organism>
<evidence type="ECO:0008006" key="3">
    <source>
        <dbReference type="Google" id="ProtNLM"/>
    </source>
</evidence>
<proteinExistence type="predicted"/>
<protein>
    <recommendedName>
        <fullName evidence="3">Methyl-accepting chemotaxis protein</fullName>
    </recommendedName>
</protein>
<keyword evidence="2" id="KW-1185">Reference proteome</keyword>
<dbReference type="Proteomes" id="UP001494588">
    <property type="component" value="Unassembled WGS sequence"/>
</dbReference>
<evidence type="ECO:0000313" key="1">
    <source>
        <dbReference type="EMBL" id="MEM5285768.1"/>
    </source>
</evidence>
<sequence length="84" mass="9169">MKLSFAQKLWLPLILSLLCVVALSVSDAWRIREISVQERKDGLVHTTELAIAVIKTFADQASAASALESQAGDLKSTINVFRLA</sequence>
<dbReference type="RefSeq" id="WP_201646909.1">
    <property type="nucleotide sequence ID" value="NZ_CAJHCS010000001.1"/>
</dbReference>
<name>A0ABU9Q8S0_9BURK</name>
<comment type="caution">
    <text evidence="1">The sequence shown here is derived from an EMBL/GenBank/DDBJ whole genome shotgun (WGS) entry which is preliminary data.</text>
</comment>
<accession>A0ABU9Q8S0</accession>
<gene>
    <name evidence="1" type="ORF">V4C55_08605</name>
</gene>